<keyword evidence="2 4" id="KW-0378">Hydrolase</keyword>
<dbReference type="SMART" id="SM00710">
    <property type="entry name" value="PbH1"/>
    <property type="match status" value="6"/>
</dbReference>
<dbReference type="Gene3D" id="2.160.20.10">
    <property type="entry name" value="Single-stranded right-handed beta-helix, Pectin lyase-like"/>
    <property type="match status" value="1"/>
</dbReference>
<dbReference type="InterPro" id="IPR006626">
    <property type="entry name" value="PbH1"/>
</dbReference>
<proteinExistence type="inferred from homology"/>
<dbReference type="PANTHER" id="PTHR31339:SF9">
    <property type="entry name" value="PLASMIN AND FIBRONECTIN-BINDING PROTEIN A"/>
    <property type="match status" value="1"/>
</dbReference>
<evidence type="ECO:0000256" key="4">
    <source>
        <dbReference type="RuleBase" id="RU361169"/>
    </source>
</evidence>
<sequence length="532" mass="59488">MKGIHILVFILILNSLIPVFAGEPTHYAIRLSTAPGSTTSQSVSLLWGEGGKTDDDHHYSIYCNGKLLDTTAMTYYDVKNLPSDSSYHFQVKLQNKKNKVIYNSNLLYVRTSLSPKYFNIKDFGAVGDGKSLDTKAIQQAIDACNKQGIVVVPKGVYLTGALFFKSYMTLYIEEGAILKGSSDLAHYPIVRSRFEGIEGSQYASLINGGTLLSGGIQEFSIRGKGIIDANGENLINQQKKEGLGYRGRILSLMNGENICLEGVAFLQSPAWGVHFIYCMGVTIKDVYINTRFDPETGRKYKIHNGDGLTIDSSKDIVVYNTTISSQDDNVSIKSGRDNDGRRVAKSTDNVKLFDCKFLGGFGVVVGSEMAGNVRNVLVNNCFYENTACVSQLKAPWGRGGVIENITFKNIVHTDSIHHDNMWFRGAICIDQYYGIENPDYTVRKEVDENMPTIRDAWYENITISKKYGFGMYLCGRPENYAKNIYFRNVEIHSENGIYGRYLDGIHLKQTKIIPITGETFEWVQTQNIQINQ</sequence>
<dbReference type="InterPro" id="IPR011050">
    <property type="entry name" value="Pectin_lyase_fold/virulence"/>
</dbReference>
<organism evidence="6">
    <name type="scientific">Paraprevotella clara</name>
    <dbReference type="NCBI Taxonomy" id="454154"/>
    <lineage>
        <taxon>Bacteria</taxon>
        <taxon>Pseudomonadati</taxon>
        <taxon>Bacteroidota</taxon>
        <taxon>Bacteroidia</taxon>
        <taxon>Bacteroidales</taxon>
        <taxon>Prevotellaceae</taxon>
        <taxon>Paraprevotella</taxon>
    </lineage>
</organism>
<reference evidence="6" key="1">
    <citation type="submission" date="2019-11" db="EMBL/GenBank/DDBJ databases">
        <authorList>
            <person name="Feng L."/>
        </authorList>
    </citation>
    <scope>NUCLEOTIDE SEQUENCE</scope>
    <source>
        <strain evidence="6">PclaraLFYP37</strain>
    </source>
</reference>
<dbReference type="SUPFAM" id="SSF51126">
    <property type="entry name" value="Pectin lyase-like"/>
    <property type="match status" value="1"/>
</dbReference>
<evidence type="ECO:0000259" key="5">
    <source>
        <dbReference type="Pfam" id="PF12708"/>
    </source>
</evidence>
<feature type="domain" description="Rhamnogalacturonase A/B/Epimerase-like pectate lyase" evidence="5">
    <location>
        <begin position="117"/>
        <end position="203"/>
    </location>
</feature>
<dbReference type="InterPro" id="IPR051801">
    <property type="entry name" value="GH28_Enzymes"/>
</dbReference>
<dbReference type="GO" id="GO:0004650">
    <property type="term" value="F:polygalacturonase activity"/>
    <property type="evidence" value="ECO:0007669"/>
    <property type="project" value="InterPro"/>
</dbReference>
<dbReference type="InterPro" id="IPR000743">
    <property type="entry name" value="Glyco_hydro_28"/>
</dbReference>
<gene>
    <name evidence="6" type="primary">pehX_1</name>
    <name evidence="6" type="ORF">PCLFYP37_00789</name>
</gene>
<dbReference type="Pfam" id="PF12708">
    <property type="entry name" value="Pect-lyase_RHGA_epim"/>
    <property type="match status" value="1"/>
</dbReference>
<evidence type="ECO:0000313" key="6">
    <source>
        <dbReference type="EMBL" id="VYU70819.1"/>
    </source>
</evidence>
<dbReference type="InterPro" id="IPR024535">
    <property type="entry name" value="RHGA/B-epi-like_pectate_lyase"/>
</dbReference>
<dbReference type="EC" id="3.2.1.82" evidence="6"/>
<evidence type="ECO:0000256" key="2">
    <source>
        <dbReference type="ARBA" id="ARBA00022801"/>
    </source>
</evidence>
<dbReference type="PANTHER" id="PTHR31339">
    <property type="entry name" value="PECTIN LYASE-RELATED"/>
    <property type="match status" value="1"/>
</dbReference>
<name>A0A6N3H4K4_9BACT</name>
<dbReference type="GO" id="GO:0005975">
    <property type="term" value="P:carbohydrate metabolic process"/>
    <property type="evidence" value="ECO:0007669"/>
    <property type="project" value="InterPro"/>
</dbReference>
<dbReference type="Gene3D" id="2.60.40.10">
    <property type="entry name" value="Immunoglobulins"/>
    <property type="match status" value="1"/>
</dbReference>
<evidence type="ECO:0000256" key="3">
    <source>
        <dbReference type="ARBA" id="ARBA00023295"/>
    </source>
</evidence>
<dbReference type="Pfam" id="PF00295">
    <property type="entry name" value="Glyco_hydro_28"/>
    <property type="match status" value="1"/>
</dbReference>
<dbReference type="InterPro" id="IPR012334">
    <property type="entry name" value="Pectin_lyas_fold"/>
</dbReference>
<dbReference type="RefSeq" id="WP_412441743.1">
    <property type="nucleotide sequence ID" value="NZ_CACRUT010000035.1"/>
</dbReference>
<comment type="similarity">
    <text evidence="1 4">Belongs to the glycosyl hydrolase 28 family.</text>
</comment>
<keyword evidence="3 4" id="KW-0326">Glycosidase</keyword>
<dbReference type="AlphaFoldDB" id="A0A6N3H4K4"/>
<protein>
    <submittedName>
        <fullName evidence="6">Exo-poly-alpha-D-galacturonosidase</fullName>
        <ecNumber evidence="6">3.2.1.82</ecNumber>
    </submittedName>
</protein>
<dbReference type="EMBL" id="CACRUT010000035">
    <property type="protein sequence ID" value="VYU70819.1"/>
    <property type="molecule type" value="Genomic_DNA"/>
</dbReference>
<evidence type="ECO:0000256" key="1">
    <source>
        <dbReference type="ARBA" id="ARBA00008834"/>
    </source>
</evidence>
<dbReference type="GO" id="GO:0033917">
    <property type="term" value="F:exo-poly-alpha-galacturonosidase activity"/>
    <property type="evidence" value="ECO:0007669"/>
    <property type="project" value="UniProtKB-EC"/>
</dbReference>
<accession>A0A6N3H4K4</accession>
<dbReference type="InterPro" id="IPR013783">
    <property type="entry name" value="Ig-like_fold"/>
</dbReference>